<name>A0A803GCN6_9GAMM</name>
<sequence>MSLDRDKILKNIGIVPYRIRHYHPFKGEIALVLPLSIRLVIVSHKFIFLHNSLLMDVLRTMNLNIQQVQTLPPYQIRMLPKNACYNKWYLGIKIPRESTGINISSSILEELNQNIEEKKALWKQIYSSQLDILKHTE</sequence>
<organism evidence="2 3">
    <name type="scientific">Candidatus Erwinia haradaeae</name>
    <dbReference type="NCBI Taxonomy" id="1922217"/>
    <lineage>
        <taxon>Bacteria</taxon>
        <taxon>Pseudomonadati</taxon>
        <taxon>Pseudomonadota</taxon>
        <taxon>Gammaproteobacteria</taxon>
        <taxon>Enterobacterales</taxon>
        <taxon>Erwiniaceae</taxon>
        <taxon>Erwinia</taxon>
    </lineage>
</organism>
<keyword evidence="1 2" id="KW-0548">Nucleotidyltransferase</keyword>
<reference evidence="2 3" key="1">
    <citation type="submission" date="2019-02" db="EMBL/GenBank/DDBJ databases">
        <authorList>
            <person name="Manzano-Marin A."/>
            <person name="Manzano-Marin A."/>
        </authorList>
    </citation>
    <scope>NUCLEOTIDE SEQUENCE [LARGE SCALE GENOMIC DNA]</scope>
    <source>
        <strain evidence="2 3">ErCipiceae</strain>
    </source>
</reference>
<dbReference type="Gene3D" id="3.40.50.10220">
    <property type="entry name" value="DNA polymerase III, psi subunit"/>
    <property type="match status" value="1"/>
</dbReference>
<dbReference type="InterPro" id="IPR004615">
    <property type="entry name" value="DNA_pol_III_psi"/>
</dbReference>
<dbReference type="InterPro" id="IPR036654">
    <property type="entry name" value="DNA_pol_III_psi_sf"/>
</dbReference>
<dbReference type="Pfam" id="PF03603">
    <property type="entry name" value="DNA_III_psi"/>
    <property type="match status" value="1"/>
</dbReference>
<keyword evidence="1 2" id="KW-0808">Transferase</keyword>
<dbReference type="SUPFAM" id="SSF102220">
    <property type="entry name" value="DNA polymerase III psi subunit"/>
    <property type="match status" value="1"/>
</dbReference>
<gene>
    <name evidence="2" type="primary">holD</name>
    <name evidence="2" type="ORF">ERCIPICE3303_290</name>
</gene>
<evidence type="ECO:0000313" key="3">
    <source>
        <dbReference type="Proteomes" id="UP000294289"/>
    </source>
</evidence>
<protein>
    <recommendedName>
        <fullName evidence="1">DNA polymerase III subunit psi</fullName>
    </recommendedName>
</protein>
<dbReference type="RefSeq" id="WP_157990966.1">
    <property type="nucleotide sequence ID" value="NZ_LR217737.1"/>
</dbReference>
<keyword evidence="1" id="KW-0239">DNA-directed DNA polymerase</keyword>
<dbReference type="GO" id="GO:0008408">
    <property type="term" value="F:3'-5' exonuclease activity"/>
    <property type="evidence" value="ECO:0007669"/>
    <property type="project" value="InterPro"/>
</dbReference>
<proteinExistence type="predicted"/>
<dbReference type="OrthoDB" id="5682636at2"/>
<dbReference type="AlphaFoldDB" id="A0A803GCN6"/>
<dbReference type="GO" id="GO:0003887">
    <property type="term" value="F:DNA-directed DNA polymerase activity"/>
    <property type="evidence" value="ECO:0007669"/>
    <property type="project" value="UniProtKB-KW"/>
</dbReference>
<keyword evidence="1" id="KW-0235">DNA replication</keyword>
<dbReference type="GO" id="GO:0006260">
    <property type="term" value="P:DNA replication"/>
    <property type="evidence" value="ECO:0007669"/>
    <property type="project" value="UniProtKB-KW"/>
</dbReference>
<dbReference type="EMBL" id="LR217737">
    <property type="protein sequence ID" value="VFP87961.1"/>
    <property type="molecule type" value="Genomic_DNA"/>
</dbReference>
<comment type="function">
    <text evidence="1">Part of the beta sliding clamp loading complex, which hydrolyzes ATP to load the beta clamp onto primed DNA to form the DNA replication pre-initiation complex. DNA polymerase III is a complex, multichain enzyme responsible for most of the replicative synthesis in bacteria. This DNA polymerase also exhibits 3' to 5' exonuclease activity.</text>
</comment>
<dbReference type="PIRSF" id="PIRSF029225">
    <property type="entry name" value="DNA_pol_III_psi"/>
    <property type="match status" value="1"/>
</dbReference>
<evidence type="ECO:0000256" key="1">
    <source>
        <dbReference type="PIRNR" id="PIRNR029225"/>
    </source>
</evidence>
<accession>A0A803GCN6</accession>
<dbReference type="Proteomes" id="UP000294289">
    <property type="component" value="Chromosome"/>
</dbReference>
<evidence type="ECO:0000313" key="2">
    <source>
        <dbReference type="EMBL" id="VFP87961.1"/>
    </source>
</evidence>